<protein>
    <submittedName>
        <fullName evidence="3">Exopolysaccharide biosynthesis protein</fullName>
    </submittedName>
</protein>
<dbReference type="RefSeq" id="WP_136596979.1">
    <property type="nucleotide sequence ID" value="NZ_STGV01000001.1"/>
</dbReference>
<keyword evidence="2" id="KW-0812">Transmembrane</keyword>
<evidence type="ECO:0000256" key="1">
    <source>
        <dbReference type="SAM" id="MobiDB-lite"/>
    </source>
</evidence>
<keyword evidence="2" id="KW-1133">Transmembrane helix</keyword>
<organism evidence="3 4">
    <name type="scientific">Peteryoungia ipomoeae</name>
    <dbReference type="NCBI Taxonomy" id="1210932"/>
    <lineage>
        <taxon>Bacteria</taxon>
        <taxon>Pseudomonadati</taxon>
        <taxon>Pseudomonadota</taxon>
        <taxon>Alphaproteobacteria</taxon>
        <taxon>Hyphomicrobiales</taxon>
        <taxon>Rhizobiaceae</taxon>
        <taxon>Peteryoungia</taxon>
    </lineage>
</organism>
<accession>A0A4S8P6S2</accession>
<comment type="caution">
    <text evidence="3">The sequence shown here is derived from an EMBL/GenBank/DDBJ whole genome shotgun (WGS) entry which is preliminary data.</text>
</comment>
<evidence type="ECO:0000313" key="3">
    <source>
        <dbReference type="EMBL" id="THV25131.1"/>
    </source>
</evidence>
<dbReference type="PIRSF" id="PIRSF033239">
    <property type="entry name" value="ExoD"/>
    <property type="match status" value="1"/>
</dbReference>
<keyword evidence="4" id="KW-1185">Reference proteome</keyword>
<sequence>MTDGAQTWVIGRDTATEQSNPEPLSDILVRLARTRDRKVTIRDIAIALQDRSFGAFLLVFCLPNLVPLPPGATFILGLPLIFIAWQMAASPGGRVYFPAMVSNYGVQPETFDAIVARLVPWMRWAEKLVIPRYWIFGSRMVERVIGVFALILAIVVFLPIPLGNWPPAFALAVLGFAHSQRDGFGVIVGCLIGALSLAVVAFVIYTAVAIVSLAF</sequence>
<feature type="region of interest" description="Disordered" evidence="1">
    <location>
        <begin position="1"/>
        <end position="20"/>
    </location>
</feature>
<keyword evidence="2" id="KW-0472">Membrane</keyword>
<dbReference type="InterPro" id="IPR010331">
    <property type="entry name" value="ExoD"/>
</dbReference>
<dbReference type="PANTHER" id="PTHR41795">
    <property type="entry name" value="EXOPOLYSACCHARIDE SYNTHESIS PROTEIN"/>
    <property type="match status" value="1"/>
</dbReference>
<dbReference type="EMBL" id="STGV01000001">
    <property type="protein sequence ID" value="THV25131.1"/>
    <property type="molecule type" value="Genomic_DNA"/>
</dbReference>
<feature type="transmembrane region" description="Helical" evidence="2">
    <location>
        <begin position="183"/>
        <end position="214"/>
    </location>
</feature>
<name>A0A4S8P6S2_9HYPH</name>
<dbReference type="AlphaFoldDB" id="A0A4S8P6S2"/>
<dbReference type="Proteomes" id="UP000308828">
    <property type="component" value="Unassembled WGS sequence"/>
</dbReference>
<gene>
    <name evidence="3" type="ORF">FAA97_02700</name>
</gene>
<dbReference type="Pfam" id="PF06055">
    <property type="entry name" value="ExoD"/>
    <property type="match status" value="1"/>
</dbReference>
<evidence type="ECO:0000256" key="2">
    <source>
        <dbReference type="SAM" id="Phobius"/>
    </source>
</evidence>
<feature type="transmembrane region" description="Helical" evidence="2">
    <location>
        <begin position="144"/>
        <end position="163"/>
    </location>
</feature>
<dbReference type="PANTHER" id="PTHR41795:SF1">
    <property type="entry name" value="EXOPOLYSACCHARIDE SYNTHESIS PROTEIN"/>
    <property type="match status" value="1"/>
</dbReference>
<proteinExistence type="predicted"/>
<reference evidence="3 4" key="1">
    <citation type="submission" date="2019-04" db="EMBL/GenBank/DDBJ databases">
        <title>Genome sequence of strain shin9-1.</title>
        <authorList>
            <person name="Gao J."/>
            <person name="Sun J."/>
        </authorList>
    </citation>
    <scope>NUCLEOTIDE SEQUENCE [LARGE SCALE GENOMIC DNA]</scope>
    <source>
        <strain evidence="4">shin9-1</strain>
    </source>
</reference>
<dbReference type="OrthoDB" id="8550083at2"/>
<evidence type="ECO:0000313" key="4">
    <source>
        <dbReference type="Proteomes" id="UP000308828"/>
    </source>
</evidence>